<protein>
    <recommendedName>
        <fullName evidence="3">J domain-containing protein</fullName>
    </recommendedName>
</protein>
<dbReference type="EMBL" id="JAEHOC010000048">
    <property type="protein sequence ID" value="KAG2426320.1"/>
    <property type="molecule type" value="Genomic_DNA"/>
</dbReference>
<dbReference type="PROSITE" id="PS50076">
    <property type="entry name" value="DNAJ_2"/>
    <property type="match status" value="1"/>
</dbReference>
<dbReference type="Gene3D" id="1.10.287.110">
    <property type="entry name" value="DnaJ domain"/>
    <property type="match status" value="1"/>
</dbReference>
<gene>
    <name evidence="4" type="ORF">HXX76_013077</name>
</gene>
<dbReference type="Pfam" id="PF11875">
    <property type="entry name" value="DnaJ-like_C11_C"/>
    <property type="match status" value="1"/>
</dbReference>
<dbReference type="InterPro" id="IPR052243">
    <property type="entry name" value="Mito_inner_membrane_organizer"/>
</dbReference>
<sequence length="726" mass="74797">MSQRDVATQSDDTEYYAILNIPRDASDEDVRRAYRTLAQVYHPDKHSDPEQKIRAQEAFGKLQEAYEVLSDPNRRQVYDVYGKEGLLAGFEVGTKLDSVEEMKKKWEEFKRKQDEERAEQLSNHRGTYTCRIDLTDVSAMIASAAAAPGPGGGGGHMGGGMPLRPLFRAVAVTNSIDTPVGDNGDVVYIQGQAALRNGAGLGNLIFGYRRVLSQHDTLEGNVVLGLRSALALTSTRQVTPYTSASLTTSYAVGTGVGMQLSSTRHLPFNMQATLGWVVGPTAASALTFSISKRGAKYIALAKLELGAVTSLSARLTYHWAPDSHLRAIGRLGTSGVDLELGAGRKWGPSTTGYMATVVGMQGVAVKGRLVRGGQTFEVPVVVSHSAADVRLVAAAYLLPPLAVIGLSRFVVRPLVRWQRRRKEAQERHEHCEAIRSSLAKATAELALIEPVARRKARTEAARRPASGLVILDAVYGATDEYLQGAAAAAAAADGLGGGGGGGGATPQRQAIAAASAKLASSSAAAAAAAAAAASEAASTAAAASGPAAASAATAAAPASASAAPAAAAAEARPQRDGTPDASSAAASSSAPAADTPPPPWLSVTAALQYQVSDSRLTLHPGVPKKNQMGFADPTPGSTTAVRRLYVAYLYGSLVYETTCDDMEGLALPGAGEVVWDAGRRQGLLALGAAALGCPELLQPPQEGAGAGAAAAGSGAGAVGSVGSTPR</sequence>
<feature type="region of interest" description="Disordered" evidence="2">
    <location>
        <begin position="702"/>
        <end position="726"/>
    </location>
</feature>
<dbReference type="InterPro" id="IPR055225">
    <property type="entry name" value="DNAJC11-like_beta-barrel"/>
</dbReference>
<reference evidence="4" key="1">
    <citation type="journal article" date="2020" name="bioRxiv">
        <title>Comparative genomics of Chlamydomonas.</title>
        <authorList>
            <person name="Craig R.J."/>
            <person name="Hasan A.R."/>
            <person name="Ness R.W."/>
            <person name="Keightley P.D."/>
        </authorList>
    </citation>
    <scope>NUCLEOTIDE SEQUENCE</scope>
    <source>
        <strain evidence="4">SAG 7.73</strain>
    </source>
</reference>
<evidence type="ECO:0000256" key="2">
    <source>
        <dbReference type="SAM" id="MobiDB-lite"/>
    </source>
</evidence>
<dbReference type="InterPro" id="IPR036869">
    <property type="entry name" value="J_dom_sf"/>
</dbReference>
<dbReference type="AlphaFoldDB" id="A0A835STF5"/>
<name>A0A835STF5_CHLIN</name>
<comment type="caution">
    <text evidence="4">The sequence shown here is derived from an EMBL/GenBank/DDBJ whole genome shotgun (WGS) entry which is preliminary data.</text>
</comment>
<keyword evidence="1" id="KW-0143">Chaperone</keyword>
<feature type="compositionally biased region" description="Low complexity" evidence="2">
    <location>
        <begin position="579"/>
        <end position="593"/>
    </location>
</feature>
<evidence type="ECO:0000259" key="3">
    <source>
        <dbReference type="PROSITE" id="PS50076"/>
    </source>
</evidence>
<dbReference type="Proteomes" id="UP000650467">
    <property type="component" value="Unassembled WGS sequence"/>
</dbReference>
<dbReference type="PRINTS" id="PR00625">
    <property type="entry name" value="JDOMAIN"/>
</dbReference>
<dbReference type="PANTHER" id="PTHR44157">
    <property type="entry name" value="DNAJ HOMOLOG SUBFAMILY C MEMBER 11"/>
    <property type="match status" value="1"/>
</dbReference>
<evidence type="ECO:0000256" key="1">
    <source>
        <dbReference type="ARBA" id="ARBA00023186"/>
    </source>
</evidence>
<dbReference type="SUPFAM" id="SSF46565">
    <property type="entry name" value="Chaperone J-domain"/>
    <property type="match status" value="1"/>
</dbReference>
<dbReference type="Pfam" id="PF00226">
    <property type="entry name" value="DnaJ"/>
    <property type="match status" value="1"/>
</dbReference>
<dbReference type="GO" id="GO:0042407">
    <property type="term" value="P:cristae formation"/>
    <property type="evidence" value="ECO:0007669"/>
    <property type="project" value="TreeGrafter"/>
</dbReference>
<dbReference type="CDD" id="cd06257">
    <property type="entry name" value="DnaJ"/>
    <property type="match status" value="1"/>
</dbReference>
<organism evidence="4 5">
    <name type="scientific">Chlamydomonas incerta</name>
    <dbReference type="NCBI Taxonomy" id="51695"/>
    <lineage>
        <taxon>Eukaryota</taxon>
        <taxon>Viridiplantae</taxon>
        <taxon>Chlorophyta</taxon>
        <taxon>core chlorophytes</taxon>
        <taxon>Chlorophyceae</taxon>
        <taxon>CS clade</taxon>
        <taxon>Chlamydomonadales</taxon>
        <taxon>Chlamydomonadaceae</taxon>
        <taxon>Chlamydomonas</taxon>
    </lineage>
</organism>
<dbReference type="InterPro" id="IPR001623">
    <property type="entry name" value="DnaJ_domain"/>
</dbReference>
<feature type="domain" description="J" evidence="3">
    <location>
        <begin position="14"/>
        <end position="82"/>
    </location>
</feature>
<dbReference type="OrthoDB" id="10250354at2759"/>
<accession>A0A835STF5</accession>
<dbReference type="PANTHER" id="PTHR44157:SF1">
    <property type="entry name" value="DNAJ HOMOLOG SUBFAMILY C MEMBER 11"/>
    <property type="match status" value="1"/>
</dbReference>
<proteinExistence type="predicted"/>
<dbReference type="GO" id="GO:0005739">
    <property type="term" value="C:mitochondrion"/>
    <property type="evidence" value="ECO:0007669"/>
    <property type="project" value="GOC"/>
</dbReference>
<dbReference type="SMART" id="SM00271">
    <property type="entry name" value="DnaJ"/>
    <property type="match status" value="1"/>
</dbReference>
<keyword evidence="5" id="KW-1185">Reference proteome</keyword>
<dbReference type="Pfam" id="PF22774">
    <property type="entry name" value="DNAJC11_beta-barrel"/>
    <property type="match status" value="1"/>
</dbReference>
<dbReference type="InterPro" id="IPR024586">
    <property type="entry name" value="DnaJ-like_C11_C"/>
</dbReference>
<evidence type="ECO:0000313" key="4">
    <source>
        <dbReference type="EMBL" id="KAG2426320.1"/>
    </source>
</evidence>
<feature type="region of interest" description="Disordered" evidence="2">
    <location>
        <begin position="565"/>
        <end position="599"/>
    </location>
</feature>
<evidence type="ECO:0000313" key="5">
    <source>
        <dbReference type="Proteomes" id="UP000650467"/>
    </source>
</evidence>